<gene>
    <name evidence="2" type="ORF">BPAG_LOCUS7762</name>
</gene>
<organism evidence="4">
    <name type="scientific">Brugia pahangi</name>
    <name type="common">Filarial nematode worm</name>
    <dbReference type="NCBI Taxonomy" id="6280"/>
    <lineage>
        <taxon>Eukaryota</taxon>
        <taxon>Metazoa</taxon>
        <taxon>Ecdysozoa</taxon>
        <taxon>Nematoda</taxon>
        <taxon>Chromadorea</taxon>
        <taxon>Rhabditida</taxon>
        <taxon>Spirurina</taxon>
        <taxon>Spiruromorpha</taxon>
        <taxon>Filarioidea</taxon>
        <taxon>Onchocercidae</taxon>
        <taxon>Brugia</taxon>
    </lineage>
</organism>
<keyword evidence="3" id="KW-1185">Reference proteome</keyword>
<feature type="region of interest" description="Disordered" evidence="1">
    <location>
        <begin position="58"/>
        <end position="97"/>
    </location>
</feature>
<feature type="compositionally biased region" description="Polar residues" evidence="1">
    <location>
        <begin position="58"/>
        <end position="77"/>
    </location>
</feature>
<reference evidence="2 3" key="2">
    <citation type="submission" date="2018-11" db="EMBL/GenBank/DDBJ databases">
        <authorList>
            <consortium name="Pathogen Informatics"/>
        </authorList>
    </citation>
    <scope>NUCLEOTIDE SEQUENCE [LARGE SCALE GENOMIC DNA]</scope>
</reference>
<sequence length="110" mass="12431">MTEKEKFSKEFDENIKKLMQGEYVPFLSKLFKLAYETPYANKVDYGSVQLILNQMSSTSKNLNSRSRGKGNSKTSLTGKAVSARNISPSTVRKREGNTKDLGMVLKIKKF</sequence>
<dbReference type="EMBL" id="UZAD01009403">
    <property type="protein sequence ID" value="VDN88948.1"/>
    <property type="molecule type" value="Genomic_DNA"/>
</dbReference>
<dbReference type="STRING" id="6280.A0A0N4THV9"/>
<reference evidence="4" key="1">
    <citation type="submission" date="2017-02" db="UniProtKB">
        <authorList>
            <consortium name="WormBaseParasite"/>
        </authorList>
    </citation>
    <scope>IDENTIFICATION</scope>
</reference>
<accession>A0A0N4THV9</accession>
<dbReference type="AlphaFoldDB" id="A0A0N4THV9"/>
<dbReference type="Proteomes" id="UP000278627">
    <property type="component" value="Unassembled WGS sequence"/>
</dbReference>
<dbReference type="WBParaSite" id="BPAG_0000779801-mRNA-1">
    <property type="protein sequence ID" value="BPAG_0000779801-mRNA-1"/>
    <property type="gene ID" value="BPAG_0000779801"/>
</dbReference>
<proteinExistence type="predicted"/>
<protein>
    <submittedName>
        <fullName evidence="4">DNA-binding protein</fullName>
    </submittedName>
</protein>
<name>A0A0N4THV9_BRUPA</name>
<evidence type="ECO:0000313" key="3">
    <source>
        <dbReference type="Proteomes" id="UP000278627"/>
    </source>
</evidence>
<evidence type="ECO:0000313" key="4">
    <source>
        <dbReference type="WBParaSite" id="BPAG_0000779801-mRNA-1"/>
    </source>
</evidence>
<evidence type="ECO:0000256" key="1">
    <source>
        <dbReference type="SAM" id="MobiDB-lite"/>
    </source>
</evidence>
<evidence type="ECO:0000313" key="2">
    <source>
        <dbReference type="EMBL" id="VDN88948.1"/>
    </source>
</evidence>